<dbReference type="PANTHER" id="PTHR47964:SF1">
    <property type="entry name" value="ATP-DEPENDENT DNA HELICASE HOMOLOG RECG, CHLOROPLASTIC"/>
    <property type="match status" value="1"/>
</dbReference>
<sequence>MIDGSVKKASITLESDIRYLKGIGGKRSAALRDVGVEKLIDLLYYAPAKYIDRSMVVSVAKLRKNWWEFQRINAVTFIGRVVDKKILVSSGGRQILEIVIDDGTGRLSCTWFNKIEYFKRQFEIGDLVAVFGKPSVFRGRINIVHPEFDFLTEADSVNIHTGRIVPVYPLTSKLKSLGLNTLKLRELINFVIDNYIDYVEETLPEKILAKYGLVPLKFAIRSIHFPETHEGLQLALKRLKFEEMFLLQLLLARKHYELKHFEKGISFKKIGELVHGFSRILPFKLTEAQRRVVREIWNDMKSDKPMNRLLQGDVGSGKTIVALISMLIAVDNGYQAAFMAPTEILAEQHYATFLNFLDSLPVKVRLLIGSLKSKEKKEILSEIENGEAQIIIGTHALIQERVNFKNLGLVVIDEQHRFGVMQRAMLIGKGYNPDVLIMTATPIPRTLALTVYGDLDVSIIDEMPRKRKVKTEIVPDTERERVYEFLRSKVREGHQAYIVYPLIEESEKLDLESAIENYVRLKNEVFPEFNLGLVHGRMPGTERQEVMLAFKEGKIQILIATTVIEVGIDIPNATIMVIESAERFGLSQLHQLRGRIGRGEKQSYCFLIAKSSLFRKSSDDALFEFEDEATEESKAMERLKIIASTMDGFKIAEKDLELRGPGEFFGTKQSGFIKFKFADIAADKEILEIARQEAFELIKQDPNLSKPEHAGLKKEFLKRYSDEVNLAKIS</sequence>
<keyword evidence="11" id="KW-0413">Isomerase</keyword>
<dbReference type="InterPro" id="IPR012340">
    <property type="entry name" value="NA-bd_OB-fold"/>
</dbReference>
<comment type="similarity">
    <text evidence="1 15">Belongs to the helicase family. RecG subfamily.</text>
</comment>
<keyword evidence="10 15" id="KW-0234">DNA repair</keyword>
<evidence type="ECO:0000256" key="1">
    <source>
        <dbReference type="ARBA" id="ARBA00007504"/>
    </source>
</evidence>
<dbReference type="InterPro" id="IPR014001">
    <property type="entry name" value="Helicase_ATP-bd"/>
</dbReference>
<dbReference type="STRING" id="1633631.GCA_001442925_00316"/>
<accession>A0A0P1MG59</accession>
<dbReference type="Pfam" id="PF17191">
    <property type="entry name" value="RecG_wedge"/>
    <property type="match status" value="1"/>
</dbReference>
<dbReference type="Gene3D" id="2.40.50.140">
    <property type="entry name" value="Nucleic acid-binding proteins"/>
    <property type="match status" value="1"/>
</dbReference>
<evidence type="ECO:0000256" key="9">
    <source>
        <dbReference type="ARBA" id="ARBA00023172"/>
    </source>
</evidence>
<evidence type="ECO:0000256" key="11">
    <source>
        <dbReference type="ARBA" id="ARBA00023235"/>
    </source>
</evidence>
<dbReference type="InterPro" id="IPR045562">
    <property type="entry name" value="RecG_dom3_C"/>
</dbReference>
<dbReference type="InterPro" id="IPR011545">
    <property type="entry name" value="DEAD/DEAH_box_helicase_dom"/>
</dbReference>
<dbReference type="PANTHER" id="PTHR47964">
    <property type="entry name" value="ATP-DEPENDENT DNA HELICASE HOMOLOG RECG, CHLOROPLASTIC"/>
    <property type="match status" value="1"/>
</dbReference>
<dbReference type="Pfam" id="PF00271">
    <property type="entry name" value="Helicase_C"/>
    <property type="match status" value="1"/>
</dbReference>
<evidence type="ECO:0000313" key="19">
    <source>
        <dbReference type="EMBL" id="CUU01598.1"/>
    </source>
</evidence>
<dbReference type="GO" id="GO:0003677">
    <property type="term" value="F:DNA binding"/>
    <property type="evidence" value="ECO:0007669"/>
    <property type="project" value="UniProtKB-KW"/>
</dbReference>
<proteinExistence type="inferred from homology"/>
<dbReference type="CDD" id="cd17992">
    <property type="entry name" value="DEXHc_RecG"/>
    <property type="match status" value="1"/>
</dbReference>
<comment type="function">
    <text evidence="15">Plays a critical role in recombination and DNA repair. Helps process Holliday junction intermediates to mature products by catalyzing branch migration. Has replication fork regression activity, unwinds stalled or blocked replication forks to make a HJ that can be resolved. Has a DNA unwinding activity characteristic of a DNA helicase with 3'-5' polarity.</text>
</comment>
<dbReference type="Pfam" id="PF19833">
    <property type="entry name" value="RecG_dom3_C"/>
    <property type="match status" value="1"/>
</dbReference>
<name>A0A0P1LT47_9BACT</name>
<reference evidence="18 21" key="2">
    <citation type="submission" date="2015-11" db="EMBL/GenBank/DDBJ databases">
        <authorList>
            <person name="Varghese N."/>
        </authorList>
    </citation>
    <scope>NUCLEOTIDE SEQUENCE [LARGE SCALE GENOMIC DNA]</scope>
    <source>
        <strain evidence="18 21">JGI-8</strain>
    </source>
</reference>
<accession>A0A0P1LZQ1</accession>
<evidence type="ECO:0000256" key="8">
    <source>
        <dbReference type="ARBA" id="ARBA00023125"/>
    </source>
</evidence>
<keyword evidence="8" id="KW-0238">DNA-binding</keyword>
<dbReference type="GO" id="GO:0006281">
    <property type="term" value="P:DNA repair"/>
    <property type="evidence" value="ECO:0007669"/>
    <property type="project" value="UniProtKB-UniRule"/>
</dbReference>
<accession>A0A0P1LIK9</accession>
<dbReference type="InterPro" id="IPR001650">
    <property type="entry name" value="Helicase_C-like"/>
</dbReference>
<dbReference type="InterPro" id="IPR033454">
    <property type="entry name" value="RecG_wedge"/>
</dbReference>
<keyword evidence="5 15" id="KW-0378">Hydrolase</keyword>
<organism evidence="19 20">
    <name type="scientific">Candidatus Kryptonium thompsonii</name>
    <dbReference type="NCBI Taxonomy" id="1633631"/>
    <lineage>
        <taxon>Bacteria</taxon>
        <taxon>Pseudomonadati</taxon>
        <taxon>Candidatus Kryptoniota</taxon>
        <taxon>Candidatus Kryptonium</taxon>
    </lineage>
</organism>
<keyword evidence="21" id="KW-1185">Reference proteome</keyword>
<dbReference type="PROSITE" id="PS51194">
    <property type="entry name" value="HELICASE_CTER"/>
    <property type="match status" value="1"/>
</dbReference>
<dbReference type="GO" id="GO:0005524">
    <property type="term" value="F:ATP binding"/>
    <property type="evidence" value="ECO:0007669"/>
    <property type="project" value="UniProtKB-KW"/>
</dbReference>
<accession>A0A0P1MP91</accession>
<dbReference type="NCBIfam" id="NF008165">
    <property type="entry name" value="PRK10917.1-3"/>
    <property type="match status" value="1"/>
</dbReference>
<feature type="domain" description="Helicase ATP-binding" evidence="16">
    <location>
        <begin position="299"/>
        <end position="460"/>
    </location>
</feature>
<dbReference type="NCBIfam" id="NF008168">
    <property type="entry name" value="PRK10917.2-2"/>
    <property type="match status" value="1"/>
</dbReference>
<dbReference type="Proteomes" id="UP000182011">
    <property type="component" value="Unassembled WGS sequence"/>
</dbReference>
<dbReference type="GO" id="GO:0043138">
    <property type="term" value="F:3'-5' DNA helicase activity"/>
    <property type="evidence" value="ECO:0007669"/>
    <property type="project" value="UniProtKB-EC"/>
</dbReference>
<dbReference type="OrthoDB" id="9804325at2"/>
<accession>A0A0P1M622</accession>
<dbReference type="RefSeq" id="WP_047133907.1">
    <property type="nucleotide sequence ID" value="NZ_CZVI01000004.1"/>
</dbReference>
<dbReference type="SUPFAM" id="SSF52540">
    <property type="entry name" value="P-loop containing nucleoside triphosphate hydrolases"/>
    <property type="match status" value="2"/>
</dbReference>
<keyword evidence="7 15" id="KW-0067">ATP-binding</keyword>
<dbReference type="SUPFAM" id="SSF50249">
    <property type="entry name" value="Nucleic acid-binding proteins"/>
    <property type="match status" value="1"/>
</dbReference>
<dbReference type="CDD" id="cd04488">
    <property type="entry name" value="RecG_wedge_OBF"/>
    <property type="match status" value="1"/>
</dbReference>
<evidence type="ECO:0000259" key="17">
    <source>
        <dbReference type="PROSITE" id="PS51194"/>
    </source>
</evidence>
<evidence type="ECO:0000256" key="7">
    <source>
        <dbReference type="ARBA" id="ARBA00022840"/>
    </source>
</evidence>
<comment type="catalytic activity">
    <reaction evidence="14 15">
        <text>ATP + H2O = ADP + phosphate + H(+)</text>
        <dbReference type="Rhea" id="RHEA:13065"/>
        <dbReference type="ChEBI" id="CHEBI:15377"/>
        <dbReference type="ChEBI" id="CHEBI:15378"/>
        <dbReference type="ChEBI" id="CHEBI:30616"/>
        <dbReference type="ChEBI" id="CHEBI:43474"/>
        <dbReference type="ChEBI" id="CHEBI:456216"/>
        <dbReference type="EC" id="5.6.2.4"/>
    </reaction>
</comment>
<dbReference type="InterPro" id="IPR027417">
    <property type="entry name" value="P-loop_NTPase"/>
</dbReference>
<dbReference type="AlphaFoldDB" id="A0A0P1LT47"/>
<gene>
    <name evidence="19" type="ORF">JGI4_00314</name>
    <name evidence="18" type="ORF">JGI8_00506</name>
</gene>
<evidence type="ECO:0000313" key="21">
    <source>
        <dbReference type="Proteomes" id="UP000182200"/>
    </source>
</evidence>
<dbReference type="GO" id="GO:0006310">
    <property type="term" value="P:DNA recombination"/>
    <property type="evidence" value="ECO:0007669"/>
    <property type="project" value="UniProtKB-UniRule"/>
</dbReference>
<evidence type="ECO:0000256" key="4">
    <source>
        <dbReference type="ARBA" id="ARBA00022763"/>
    </source>
</evidence>
<dbReference type="Proteomes" id="UP000182200">
    <property type="component" value="Unassembled WGS sequence"/>
</dbReference>
<comment type="catalytic activity">
    <reaction evidence="12 15">
        <text>Couples ATP hydrolysis with the unwinding of duplex DNA by translocating in the 3'-5' direction.</text>
        <dbReference type="EC" id="5.6.2.4"/>
    </reaction>
</comment>
<evidence type="ECO:0000256" key="10">
    <source>
        <dbReference type="ARBA" id="ARBA00023204"/>
    </source>
</evidence>
<dbReference type="InterPro" id="IPR004609">
    <property type="entry name" value="ATP-dep_DNA_helicase_RecG"/>
</dbReference>
<dbReference type="EC" id="5.6.2.4" evidence="13 15"/>
<dbReference type="SMART" id="SM00487">
    <property type="entry name" value="DEXDc"/>
    <property type="match status" value="1"/>
</dbReference>
<keyword evidence="3 15" id="KW-0547">Nucleotide-binding</keyword>
<evidence type="ECO:0000256" key="14">
    <source>
        <dbReference type="ARBA" id="ARBA00048988"/>
    </source>
</evidence>
<evidence type="ECO:0000313" key="18">
    <source>
        <dbReference type="EMBL" id="CUS81372.1"/>
    </source>
</evidence>
<dbReference type="EMBL" id="CZVI01000004">
    <property type="protein sequence ID" value="CUS81372.1"/>
    <property type="molecule type" value="Genomic_DNA"/>
</dbReference>
<dbReference type="PROSITE" id="PS51192">
    <property type="entry name" value="HELICASE_ATP_BIND_1"/>
    <property type="match status" value="1"/>
</dbReference>
<evidence type="ECO:0000256" key="5">
    <source>
        <dbReference type="ARBA" id="ARBA00022801"/>
    </source>
</evidence>
<dbReference type="EMBL" id="FAOP01000002">
    <property type="protein sequence ID" value="CUU01598.1"/>
    <property type="molecule type" value="Genomic_DNA"/>
</dbReference>
<dbReference type="NCBIfam" id="TIGR00643">
    <property type="entry name" value="recG"/>
    <property type="match status" value="1"/>
</dbReference>
<dbReference type="CDD" id="cd18811">
    <property type="entry name" value="SF2_C_RecG"/>
    <property type="match status" value="1"/>
</dbReference>
<evidence type="ECO:0000256" key="15">
    <source>
        <dbReference type="RuleBase" id="RU363016"/>
    </source>
</evidence>
<protein>
    <recommendedName>
        <fullName evidence="2 15">ATP-dependent DNA helicase RecG</fullName>
        <ecNumber evidence="13 15">5.6.2.4</ecNumber>
    </recommendedName>
</protein>
<dbReference type="GO" id="GO:0016787">
    <property type="term" value="F:hydrolase activity"/>
    <property type="evidence" value="ECO:0007669"/>
    <property type="project" value="UniProtKB-KW"/>
</dbReference>
<dbReference type="Gene3D" id="3.40.50.300">
    <property type="entry name" value="P-loop containing nucleotide triphosphate hydrolases"/>
    <property type="match status" value="2"/>
</dbReference>
<accession>A0A0P1LT47</accession>
<evidence type="ECO:0000256" key="6">
    <source>
        <dbReference type="ARBA" id="ARBA00022806"/>
    </source>
</evidence>
<reference evidence="19 20" key="1">
    <citation type="submission" date="2015-11" db="EMBL/GenBank/DDBJ databases">
        <authorList>
            <person name="Zhang Y."/>
            <person name="Guo Z."/>
        </authorList>
    </citation>
    <scope>NUCLEOTIDE SEQUENCE [LARGE SCALE GENOMIC DNA]</scope>
    <source>
        <strain evidence="19">JGI-4</strain>
    </source>
</reference>
<keyword evidence="9 15" id="KW-0233">DNA recombination</keyword>
<evidence type="ECO:0000256" key="3">
    <source>
        <dbReference type="ARBA" id="ARBA00022741"/>
    </source>
</evidence>
<keyword evidence="4 15" id="KW-0227">DNA damage</keyword>
<accession>A0A0S4MRD6</accession>
<keyword evidence="6 15" id="KW-0347">Helicase</keyword>
<dbReference type="SMART" id="SM00490">
    <property type="entry name" value="HELICc"/>
    <property type="match status" value="1"/>
</dbReference>
<evidence type="ECO:0000259" key="16">
    <source>
        <dbReference type="PROSITE" id="PS51192"/>
    </source>
</evidence>
<evidence type="ECO:0000313" key="20">
    <source>
        <dbReference type="Proteomes" id="UP000182011"/>
    </source>
</evidence>
<evidence type="ECO:0000256" key="13">
    <source>
        <dbReference type="ARBA" id="ARBA00034808"/>
    </source>
</evidence>
<evidence type="ECO:0000256" key="12">
    <source>
        <dbReference type="ARBA" id="ARBA00034617"/>
    </source>
</evidence>
<dbReference type="InterPro" id="IPR047112">
    <property type="entry name" value="RecG/Mfd"/>
</dbReference>
<dbReference type="Pfam" id="PF00270">
    <property type="entry name" value="DEAD"/>
    <property type="match status" value="1"/>
</dbReference>
<feature type="domain" description="Helicase C-terminal" evidence="17">
    <location>
        <begin position="478"/>
        <end position="657"/>
    </location>
</feature>
<evidence type="ECO:0000256" key="2">
    <source>
        <dbReference type="ARBA" id="ARBA00017846"/>
    </source>
</evidence>